<keyword evidence="1" id="KW-1133">Transmembrane helix</keyword>
<feature type="transmembrane region" description="Helical" evidence="1">
    <location>
        <begin position="95"/>
        <end position="117"/>
    </location>
</feature>
<organism evidence="3 4">
    <name type="scientific">Nonomuraea rosea</name>
    <dbReference type="NCBI Taxonomy" id="638574"/>
    <lineage>
        <taxon>Bacteria</taxon>
        <taxon>Bacillati</taxon>
        <taxon>Actinomycetota</taxon>
        <taxon>Actinomycetes</taxon>
        <taxon>Streptosporangiales</taxon>
        <taxon>Streptosporangiaceae</taxon>
        <taxon>Nonomuraea</taxon>
    </lineage>
</organism>
<keyword evidence="1" id="KW-0472">Membrane</keyword>
<dbReference type="Pfam" id="PF19954">
    <property type="entry name" value="EAD10"/>
    <property type="match status" value="1"/>
</dbReference>
<feature type="domain" description="Effector-associated" evidence="2">
    <location>
        <begin position="1"/>
        <end position="76"/>
    </location>
</feature>
<keyword evidence="4" id="KW-1185">Reference proteome</keyword>
<evidence type="ECO:0000259" key="2">
    <source>
        <dbReference type="Pfam" id="PF19954"/>
    </source>
</evidence>
<sequence length="166" mass="17678">MAGDDEIEAALDRIAAGIYTGHDVALVRSVTRRGADRRTIQVGGYRVRLENGRNIHIGDRVYAGPDARAIRDVLEDIQGSGDDVPQGSLRSVGGFIVGVGMLTAIVGMGIFAANFIPGWADAWSSHRVPSRSVGEDIGLGFGIAFAGALISAFGNVVRGFEQRRRR</sequence>
<proteinExistence type="predicted"/>
<keyword evidence="1" id="KW-0812">Transmembrane</keyword>
<feature type="transmembrane region" description="Helical" evidence="1">
    <location>
        <begin position="137"/>
        <end position="157"/>
    </location>
</feature>
<protein>
    <recommendedName>
        <fullName evidence="2">Effector-associated domain-containing protein</fullName>
    </recommendedName>
</protein>
<accession>A0ABP6VGT1</accession>
<dbReference type="EMBL" id="BAABDQ010000002">
    <property type="protein sequence ID" value="GAA3533410.1"/>
    <property type="molecule type" value="Genomic_DNA"/>
</dbReference>
<reference evidence="4" key="1">
    <citation type="journal article" date="2019" name="Int. J. Syst. Evol. Microbiol.">
        <title>The Global Catalogue of Microorganisms (GCM) 10K type strain sequencing project: providing services to taxonomists for standard genome sequencing and annotation.</title>
        <authorList>
            <consortium name="The Broad Institute Genomics Platform"/>
            <consortium name="The Broad Institute Genome Sequencing Center for Infectious Disease"/>
            <person name="Wu L."/>
            <person name="Ma J."/>
        </authorList>
    </citation>
    <scope>NUCLEOTIDE SEQUENCE [LARGE SCALE GENOMIC DNA]</scope>
    <source>
        <strain evidence="4">JCM 17326</strain>
    </source>
</reference>
<dbReference type="RefSeq" id="WP_345559258.1">
    <property type="nucleotide sequence ID" value="NZ_BAABDQ010000002.1"/>
</dbReference>
<gene>
    <name evidence="3" type="ORF">GCM10022419_010820</name>
</gene>
<evidence type="ECO:0000256" key="1">
    <source>
        <dbReference type="SAM" id="Phobius"/>
    </source>
</evidence>
<evidence type="ECO:0000313" key="3">
    <source>
        <dbReference type="EMBL" id="GAA3533410.1"/>
    </source>
</evidence>
<name>A0ABP6VGT1_9ACTN</name>
<comment type="caution">
    <text evidence="3">The sequence shown here is derived from an EMBL/GenBank/DDBJ whole genome shotgun (WGS) entry which is preliminary data.</text>
</comment>
<dbReference type="InterPro" id="IPR045429">
    <property type="entry name" value="EAD10"/>
</dbReference>
<dbReference type="Proteomes" id="UP001500630">
    <property type="component" value="Unassembled WGS sequence"/>
</dbReference>
<evidence type="ECO:0000313" key="4">
    <source>
        <dbReference type="Proteomes" id="UP001500630"/>
    </source>
</evidence>